<feature type="transmembrane region" description="Helical" evidence="1">
    <location>
        <begin position="230"/>
        <end position="253"/>
    </location>
</feature>
<evidence type="ECO:0000313" key="3">
    <source>
        <dbReference type="EMBL" id="HIU02640.1"/>
    </source>
</evidence>
<dbReference type="Proteomes" id="UP000824164">
    <property type="component" value="Unassembled WGS sequence"/>
</dbReference>
<feature type="transmembrane region" description="Helical" evidence="1">
    <location>
        <begin position="88"/>
        <end position="106"/>
    </location>
</feature>
<dbReference type="EMBL" id="DVLT01000037">
    <property type="protein sequence ID" value="HIU02640.1"/>
    <property type="molecule type" value="Genomic_DNA"/>
</dbReference>
<feature type="transmembrane region" description="Helical" evidence="1">
    <location>
        <begin position="148"/>
        <end position="166"/>
    </location>
</feature>
<dbReference type="AlphaFoldDB" id="A0A9D1HHD5"/>
<feature type="domain" description="DUF5808" evidence="2">
    <location>
        <begin position="314"/>
        <end position="340"/>
    </location>
</feature>
<reference evidence="3" key="1">
    <citation type="submission" date="2020-10" db="EMBL/GenBank/DDBJ databases">
        <authorList>
            <person name="Gilroy R."/>
        </authorList>
    </citation>
    <scope>NUCLEOTIDE SEQUENCE</scope>
    <source>
        <strain evidence="3">CHK187-14744</strain>
    </source>
</reference>
<feature type="transmembrane region" description="Helical" evidence="1">
    <location>
        <begin position="6"/>
        <end position="23"/>
    </location>
</feature>
<accession>A0A9D1HHD5</accession>
<dbReference type="Pfam" id="PF19124">
    <property type="entry name" value="DUF5808"/>
    <property type="match status" value="1"/>
</dbReference>
<name>A0A9D1HHD5_9FIRM</name>
<proteinExistence type="predicted"/>
<sequence>MSVGNILLVVIIYPVLFLLYFLAARETGVKGKPTVLGVTLAETYRNEAEVISLLADYKKSLKRWTLAAFLLPVFFITSRWLTVFITGYMLWIFGAIILIYVPFVRYHRQLRSLKMMNGWFTGKQGSEKTLEGDVWVDMKAAAEPVRMVRPWILAALSVLSAIPVIYEGVAGPVAAVRLDNALILASFASVTWLLALFMIWMDREKAEIISLNSTVNVNFERSKKRRRNMAWTQILILNTATVWLTLLFLHEYLGGMTGFMIWMGIYILLICILGIRCEFRIMKLRQKLRTDGKEQQVYVDDDSRWILGSIYYNPQDKHFMVEKRTMGIGTTINMGSRGGKIFAVIIGLLLVFCVIGIPIWIGLDEFTPISMTVEADTLAVDHVATDYRIDLADINKVELLTELPEMSRKNGTGLPNLLKGKFEIDGKNGALVCLNPENHLFIRIETQAGQLYLLGGKTDGETEAAYEAIMAYDQ</sequence>
<organism evidence="3 4">
    <name type="scientific">Candidatus Onthocola gallistercoris</name>
    <dbReference type="NCBI Taxonomy" id="2840876"/>
    <lineage>
        <taxon>Bacteria</taxon>
        <taxon>Bacillati</taxon>
        <taxon>Bacillota</taxon>
        <taxon>Bacilli</taxon>
        <taxon>Candidatus Onthocola</taxon>
    </lineage>
</organism>
<feature type="transmembrane region" description="Helical" evidence="1">
    <location>
        <begin position="259"/>
        <end position="279"/>
    </location>
</feature>
<feature type="transmembrane region" description="Helical" evidence="1">
    <location>
        <begin position="181"/>
        <end position="201"/>
    </location>
</feature>
<evidence type="ECO:0000256" key="1">
    <source>
        <dbReference type="SAM" id="Phobius"/>
    </source>
</evidence>
<evidence type="ECO:0000313" key="4">
    <source>
        <dbReference type="Proteomes" id="UP000824164"/>
    </source>
</evidence>
<keyword evidence="1" id="KW-0812">Transmembrane</keyword>
<comment type="caution">
    <text evidence="3">The sequence shown here is derived from an EMBL/GenBank/DDBJ whole genome shotgun (WGS) entry which is preliminary data.</text>
</comment>
<keyword evidence="1" id="KW-0472">Membrane</keyword>
<keyword evidence="1" id="KW-1133">Transmembrane helix</keyword>
<gene>
    <name evidence="3" type="ORF">IAB63_05255</name>
</gene>
<dbReference type="InterPro" id="IPR043831">
    <property type="entry name" value="DUF5808"/>
</dbReference>
<evidence type="ECO:0000259" key="2">
    <source>
        <dbReference type="Pfam" id="PF19124"/>
    </source>
</evidence>
<protein>
    <recommendedName>
        <fullName evidence="2">DUF5808 domain-containing protein</fullName>
    </recommendedName>
</protein>
<reference evidence="3" key="2">
    <citation type="journal article" date="2021" name="PeerJ">
        <title>Extensive microbial diversity within the chicken gut microbiome revealed by metagenomics and culture.</title>
        <authorList>
            <person name="Gilroy R."/>
            <person name="Ravi A."/>
            <person name="Getino M."/>
            <person name="Pursley I."/>
            <person name="Horton D.L."/>
            <person name="Alikhan N.F."/>
            <person name="Baker D."/>
            <person name="Gharbi K."/>
            <person name="Hall N."/>
            <person name="Watson M."/>
            <person name="Adriaenssens E.M."/>
            <person name="Foster-Nyarko E."/>
            <person name="Jarju S."/>
            <person name="Secka A."/>
            <person name="Antonio M."/>
            <person name="Oren A."/>
            <person name="Chaudhuri R.R."/>
            <person name="La Ragione R."/>
            <person name="Hildebrand F."/>
            <person name="Pallen M.J."/>
        </authorList>
    </citation>
    <scope>NUCLEOTIDE SEQUENCE</scope>
    <source>
        <strain evidence="3">CHK187-14744</strain>
    </source>
</reference>
<feature type="transmembrane region" description="Helical" evidence="1">
    <location>
        <begin position="341"/>
        <end position="363"/>
    </location>
</feature>